<dbReference type="InterPro" id="IPR003395">
    <property type="entry name" value="RecF/RecN/SMC_N"/>
</dbReference>
<dbReference type="NCBIfam" id="TIGR02168">
    <property type="entry name" value="SMC_prok_B"/>
    <property type="match status" value="1"/>
</dbReference>
<dbReference type="GO" id="GO:0007062">
    <property type="term" value="P:sister chromatid cohesion"/>
    <property type="evidence" value="ECO:0007669"/>
    <property type="project" value="InterPro"/>
</dbReference>
<dbReference type="GO" id="GO:0006260">
    <property type="term" value="P:DNA replication"/>
    <property type="evidence" value="ECO:0007669"/>
    <property type="project" value="UniProtKB-UniRule"/>
</dbReference>
<keyword evidence="3 6" id="KW-0067">ATP-binding</keyword>
<dbReference type="STRING" id="1129793.GPLA_0981"/>
<dbReference type="GO" id="GO:0003677">
    <property type="term" value="F:DNA binding"/>
    <property type="evidence" value="ECO:0007669"/>
    <property type="project" value="UniProtKB-UniRule"/>
</dbReference>
<dbReference type="Gene3D" id="3.40.50.300">
    <property type="entry name" value="P-loop containing nucleotide triphosphate hydrolases"/>
    <property type="match status" value="2"/>
</dbReference>
<gene>
    <name evidence="6 8" type="primary">smc</name>
    <name evidence="8" type="ORF">GPLA_0981</name>
</gene>
<keyword evidence="1 6" id="KW-0963">Cytoplasm</keyword>
<feature type="coiled-coil region" evidence="6">
    <location>
        <begin position="969"/>
        <end position="1006"/>
    </location>
</feature>
<dbReference type="InterPro" id="IPR027417">
    <property type="entry name" value="P-loop_NTPase"/>
</dbReference>
<reference evidence="9" key="1">
    <citation type="journal article" date="2014" name="Environ. Microbiol.">
        <title>Comparative genomics of the marine bacterial genus Glaciecola reveals the high degree of genomic diversity and genomic characteristic for cold adaptation.</title>
        <authorList>
            <person name="Qin Q.L."/>
            <person name="Xie B.B."/>
            <person name="Yu Y."/>
            <person name="Shu Y.L."/>
            <person name="Rong J.C."/>
            <person name="Zhang Y.J."/>
            <person name="Zhao D.L."/>
            <person name="Chen X.L."/>
            <person name="Zhang X.Y."/>
            <person name="Chen B."/>
            <person name="Zhou B.C."/>
            <person name="Zhang Y.Z."/>
        </authorList>
    </citation>
    <scope>NUCLEOTIDE SEQUENCE [LARGE SCALE GENOMIC DNA]</scope>
    <source>
        <strain evidence="9">LMG 21857</strain>
    </source>
</reference>
<comment type="subunit">
    <text evidence="6">Homodimer.</text>
</comment>
<keyword evidence="4 6" id="KW-0175">Coiled coil</keyword>
<feature type="coiled-coil region" evidence="6">
    <location>
        <begin position="360"/>
        <end position="390"/>
    </location>
</feature>
<dbReference type="InterPro" id="IPR024704">
    <property type="entry name" value="SMC"/>
</dbReference>
<evidence type="ECO:0000256" key="2">
    <source>
        <dbReference type="ARBA" id="ARBA00022741"/>
    </source>
</evidence>
<feature type="coiled-coil region" evidence="6">
    <location>
        <begin position="669"/>
        <end position="703"/>
    </location>
</feature>
<feature type="domain" description="RecF/RecN/SMC N-terminal" evidence="7">
    <location>
        <begin position="865"/>
        <end position="1145"/>
    </location>
</feature>
<comment type="domain">
    <text evidence="6">Contains large globular domains required for ATP hydrolysis at each terminus and a third globular domain forming a flexible hinge near the middle of the molecule. These domains are separated by coiled-coil structures.</text>
</comment>
<dbReference type="Pfam" id="PF02463">
    <property type="entry name" value="SMC_N"/>
    <property type="match status" value="2"/>
</dbReference>
<dbReference type="GO" id="GO:0005737">
    <property type="term" value="C:cytoplasm"/>
    <property type="evidence" value="ECO:0007669"/>
    <property type="project" value="UniProtKB-SubCell"/>
</dbReference>
<dbReference type="PANTHER" id="PTHR43977">
    <property type="entry name" value="STRUCTURAL MAINTENANCE OF CHROMOSOMES PROTEIN 3"/>
    <property type="match status" value="1"/>
</dbReference>
<dbReference type="HAMAP" id="MF_01894">
    <property type="entry name" value="Smc_prok"/>
    <property type="match status" value="1"/>
</dbReference>
<dbReference type="RefSeq" id="WP_007103701.1">
    <property type="nucleotide sequence ID" value="NZ_BAER01000024.1"/>
</dbReference>
<proteinExistence type="inferred from homology"/>
<dbReference type="GO" id="GO:0016887">
    <property type="term" value="F:ATP hydrolysis activity"/>
    <property type="evidence" value="ECO:0007669"/>
    <property type="project" value="InterPro"/>
</dbReference>
<evidence type="ECO:0000259" key="7">
    <source>
        <dbReference type="Pfam" id="PF02463"/>
    </source>
</evidence>
<dbReference type="OrthoDB" id="9808768at2"/>
<accession>K6ZNN3</accession>
<dbReference type="GO" id="GO:0005524">
    <property type="term" value="F:ATP binding"/>
    <property type="evidence" value="ECO:0007669"/>
    <property type="project" value="UniProtKB-UniRule"/>
</dbReference>
<comment type="caution">
    <text evidence="8">The sequence shown here is derived from an EMBL/GenBank/DDBJ whole genome shotgun (WGS) entry which is preliminary data.</text>
</comment>
<comment type="similarity">
    <text evidence="6">Belongs to the SMC family.</text>
</comment>
<evidence type="ECO:0000313" key="8">
    <source>
        <dbReference type="EMBL" id="GAC31897.1"/>
    </source>
</evidence>
<keyword evidence="5 6" id="KW-0238">DNA-binding</keyword>
<evidence type="ECO:0000256" key="1">
    <source>
        <dbReference type="ARBA" id="ARBA00022490"/>
    </source>
</evidence>
<dbReference type="AlphaFoldDB" id="K6ZNN3"/>
<dbReference type="CDD" id="cd03278">
    <property type="entry name" value="ABC_SMC_barmotin"/>
    <property type="match status" value="2"/>
</dbReference>
<keyword evidence="9" id="KW-1185">Reference proteome</keyword>
<dbReference type="InterPro" id="IPR011890">
    <property type="entry name" value="SMC_prok"/>
</dbReference>
<feature type="binding site" evidence="6">
    <location>
        <begin position="32"/>
        <end position="39"/>
    </location>
    <ligand>
        <name>ATP</name>
        <dbReference type="ChEBI" id="CHEBI:30616"/>
    </ligand>
</feature>
<keyword evidence="2 6" id="KW-0547">Nucleotide-binding</keyword>
<feature type="domain" description="RecF/RecN/SMC N-terminal" evidence="7">
    <location>
        <begin position="3"/>
        <end position="307"/>
    </location>
</feature>
<evidence type="ECO:0000256" key="6">
    <source>
        <dbReference type="HAMAP-Rule" id="MF_01894"/>
    </source>
</evidence>
<evidence type="ECO:0000256" key="4">
    <source>
        <dbReference type="ARBA" id="ARBA00023054"/>
    </source>
</evidence>
<feature type="coiled-coil region" evidence="6">
    <location>
        <begin position="170"/>
        <end position="264"/>
    </location>
</feature>
<dbReference type="GO" id="GO:0030261">
    <property type="term" value="P:chromosome condensation"/>
    <property type="evidence" value="ECO:0007669"/>
    <property type="project" value="InterPro"/>
</dbReference>
<feature type="coiled-coil region" evidence="6">
    <location>
        <begin position="732"/>
        <end position="794"/>
    </location>
</feature>
<dbReference type="EMBL" id="BAER01000024">
    <property type="protein sequence ID" value="GAC31897.1"/>
    <property type="molecule type" value="Genomic_DNA"/>
</dbReference>
<evidence type="ECO:0000313" key="9">
    <source>
        <dbReference type="Proteomes" id="UP000006322"/>
    </source>
</evidence>
<protein>
    <recommendedName>
        <fullName evidence="6">Chromosome partition protein Smc</fullName>
    </recommendedName>
</protein>
<name>K6ZNN3_9ALTE</name>
<comment type="subcellular location">
    <subcellularLocation>
        <location evidence="6">Cytoplasm</location>
    </subcellularLocation>
</comment>
<organism evidence="8 9">
    <name type="scientific">Paraglaciecola polaris LMG 21857</name>
    <dbReference type="NCBI Taxonomy" id="1129793"/>
    <lineage>
        <taxon>Bacteria</taxon>
        <taxon>Pseudomonadati</taxon>
        <taxon>Pseudomonadota</taxon>
        <taxon>Gammaproteobacteria</taxon>
        <taxon>Alteromonadales</taxon>
        <taxon>Alteromonadaceae</taxon>
        <taxon>Paraglaciecola</taxon>
    </lineage>
</organism>
<sequence length="1161" mass="131392">MRLKKIKLAGFKSFVDPTSIPFPDDMTAIVGPNGCGKSNVIDAVRWVLGESSAKNLRGDAMVDVIFNGSSARKPVSQCTVELVFDNTSGRIQGEFASYNEISVKRLVSKDGQSSYFLNNSKCRRRDVTDLFLGTGLGPRSYAIIEQGTISRLIESKPQELRVFIEEAAGISKYKERRRETENRIRHTKENLERLEDVRGELGAQLQKLEKQAVAAKQYKALKQQERQYRSELVAIRWSNFNDTIITLEQKAQQQETDLQAFIARQRGDEKEITVYKTRQQEHKQQLQDTQQVYFRLGTDITRLEQNQLHSKQRIAQITQELATLQEAVNDSELEQKTSAQRLSDLNHVITLDAPEHELTAQALEDAIWQLQSLEERLANEQNQWREQELTHQKCKQQSQNNHEKIQSILAMQMRTQERVGEISNEITALQTTEFSQQISLANKAQQLAQSQFDEAQVSYQAVTETLHQAELNWRSADDERAHTKGELHALNAQISALQGVQNLAVGHQDHQQQLTDMGIESQPWQASLTVTPGWERAVEAVTAQWQNALLLNYPKDIANLLVTKEMQGLAVIFGNAPSLEPKANTLGSVLHDCHFPLWMGDIRLAQSRDDAMKQQTSLDLGQSVVSADGLWVGSDWLIDGCKEEESGIIQRTNAIVSLETKQPDIELRCDIAQQESVQAQQNVERLSQDKEHHRNALSACEGELNKCKNHCQWLVQQQQSDSQRQRKLDVELQRQKAVLGEEETQLTDLRAQTDALAETLVTLNEQQTDIEQQREQLNKQIREQRHQVDNLKNRQHQHALTLKGQQTEQQNLLIAQGRETAQLQNMLYKKEQLTSELTQLSGPLTDQVEQLQSMLREHHLLDETQQKLQITLGDIEHELGQIEKGQQAINTQIQQMQVNVQNTKLECEGYRVRANSVVEQLNEMKIQLDPLLESLNENANEKQWQIYLERTVASVARLGAVNLAAVEEYDVQAQRKQHLDEQNQDLESALETLEQAIRKIDKETRSRFKNTFDQVNNGLQTLFPKVFGGGSAYLALTDDDLLETGVSIMARPPGKKNSTIHLLSGGEKALTALSLVFAIFQLNPAPFCLLDEVDAPLDDANVGRFCKLVSEMSSSVQFIYITHNKIAMEMASHLTGVTMAEPGVSRMVAVDVEQALAIAQA</sequence>
<dbReference type="GO" id="GO:0007059">
    <property type="term" value="P:chromosome segregation"/>
    <property type="evidence" value="ECO:0007669"/>
    <property type="project" value="UniProtKB-UniRule"/>
</dbReference>
<dbReference type="PIRSF" id="PIRSF005719">
    <property type="entry name" value="SMC"/>
    <property type="match status" value="1"/>
</dbReference>
<evidence type="ECO:0000256" key="3">
    <source>
        <dbReference type="ARBA" id="ARBA00022840"/>
    </source>
</evidence>
<dbReference type="SUPFAM" id="SSF52540">
    <property type="entry name" value="P-loop containing nucleoside triphosphate hydrolases"/>
    <property type="match status" value="2"/>
</dbReference>
<comment type="function">
    <text evidence="6">Required for chromosome condensation and partitioning.</text>
</comment>
<dbReference type="Proteomes" id="UP000006322">
    <property type="component" value="Unassembled WGS sequence"/>
</dbReference>
<evidence type="ECO:0000256" key="5">
    <source>
        <dbReference type="ARBA" id="ARBA00023125"/>
    </source>
</evidence>